<keyword evidence="3" id="KW-1185">Reference proteome</keyword>
<gene>
    <name evidence="2" type="ORF">OIU79_030497</name>
</gene>
<keyword evidence="1" id="KW-0812">Transmembrane</keyword>
<evidence type="ECO:0000313" key="2">
    <source>
        <dbReference type="EMBL" id="KAJ6744186.1"/>
    </source>
</evidence>
<organism evidence="2 3">
    <name type="scientific">Salix purpurea</name>
    <name type="common">Purple osier willow</name>
    <dbReference type="NCBI Taxonomy" id="77065"/>
    <lineage>
        <taxon>Eukaryota</taxon>
        <taxon>Viridiplantae</taxon>
        <taxon>Streptophyta</taxon>
        <taxon>Embryophyta</taxon>
        <taxon>Tracheophyta</taxon>
        <taxon>Spermatophyta</taxon>
        <taxon>Magnoliopsida</taxon>
        <taxon>eudicotyledons</taxon>
        <taxon>Gunneridae</taxon>
        <taxon>Pentapetalae</taxon>
        <taxon>rosids</taxon>
        <taxon>fabids</taxon>
        <taxon>Malpighiales</taxon>
        <taxon>Salicaceae</taxon>
        <taxon>Saliceae</taxon>
        <taxon>Salix</taxon>
    </lineage>
</organism>
<name>A0A9Q0V9I3_SALPP</name>
<evidence type="ECO:0000313" key="3">
    <source>
        <dbReference type="Proteomes" id="UP001151532"/>
    </source>
</evidence>
<feature type="transmembrane region" description="Helical" evidence="1">
    <location>
        <begin position="58"/>
        <end position="76"/>
    </location>
</feature>
<proteinExistence type="predicted"/>
<reference evidence="2" key="2">
    <citation type="journal article" date="2023" name="Int. J. Mol. Sci.">
        <title>De Novo Assembly and Annotation of 11 Diverse Shrub Willow (Salix) Genomes Reveals Novel Gene Organization in Sex-Linked Regions.</title>
        <authorList>
            <person name="Hyden B."/>
            <person name="Feng K."/>
            <person name="Yates T.B."/>
            <person name="Jawdy S."/>
            <person name="Cereghino C."/>
            <person name="Smart L.B."/>
            <person name="Muchero W."/>
        </authorList>
    </citation>
    <scope>NUCLEOTIDE SEQUENCE</scope>
    <source>
        <tissue evidence="2">Shoot tip</tissue>
    </source>
</reference>
<keyword evidence="1" id="KW-0472">Membrane</keyword>
<dbReference type="EMBL" id="JAPFFK010000009">
    <property type="protein sequence ID" value="KAJ6744186.1"/>
    <property type="molecule type" value="Genomic_DNA"/>
</dbReference>
<protein>
    <submittedName>
        <fullName evidence="2">Uncharacterized protein</fullName>
    </submittedName>
</protein>
<comment type="caution">
    <text evidence="2">The sequence shown here is derived from an EMBL/GenBank/DDBJ whole genome shotgun (WGS) entry which is preliminary data.</text>
</comment>
<sequence length="77" mass="8881">MPLLLALPLAPPPLLHQLLLLLLLLLRLDSFSERKILCIIYRFFFYLFEALLSQRVQGFVGVAAWMGIGIFIFLHLL</sequence>
<reference evidence="2" key="1">
    <citation type="submission" date="2022-11" db="EMBL/GenBank/DDBJ databases">
        <authorList>
            <person name="Hyden B.L."/>
            <person name="Feng K."/>
            <person name="Yates T."/>
            <person name="Jawdy S."/>
            <person name="Smart L.B."/>
            <person name="Muchero W."/>
        </authorList>
    </citation>
    <scope>NUCLEOTIDE SEQUENCE</scope>
    <source>
        <tissue evidence="2">Shoot tip</tissue>
    </source>
</reference>
<accession>A0A9Q0V9I3</accession>
<dbReference type="AlphaFoldDB" id="A0A9Q0V9I3"/>
<dbReference type="Proteomes" id="UP001151532">
    <property type="component" value="Chromosome 19"/>
</dbReference>
<keyword evidence="1" id="KW-1133">Transmembrane helix</keyword>
<evidence type="ECO:0000256" key="1">
    <source>
        <dbReference type="SAM" id="Phobius"/>
    </source>
</evidence>